<feature type="transmembrane region" description="Helical" evidence="7">
    <location>
        <begin position="309"/>
        <end position="332"/>
    </location>
</feature>
<dbReference type="PROSITE" id="PS51469">
    <property type="entry name" value="SUN"/>
    <property type="match status" value="1"/>
</dbReference>
<reference evidence="9" key="2">
    <citation type="submission" date="2022-10" db="EMBL/GenBank/DDBJ databases">
        <authorList>
            <consortium name="ENA_rothamsted_submissions"/>
            <consortium name="culmorum"/>
            <person name="King R."/>
        </authorList>
    </citation>
    <scope>NUCLEOTIDE SEQUENCE</scope>
</reference>
<keyword evidence="3 7" id="KW-1133">Transmembrane helix</keyword>
<dbReference type="FunFam" id="2.60.120.260:FF:000009">
    <property type="entry name" value="SUN domain-containing protein 1 isoform X1"/>
    <property type="match status" value="1"/>
</dbReference>
<feature type="transmembrane region" description="Helical" evidence="7">
    <location>
        <begin position="247"/>
        <end position="268"/>
    </location>
</feature>
<dbReference type="Gene3D" id="2.60.120.260">
    <property type="entry name" value="Galactose-binding domain-like"/>
    <property type="match status" value="1"/>
</dbReference>
<reference evidence="9" key="1">
    <citation type="submission" date="2022-02" db="EMBL/GenBank/DDBJ databases">
        <authorList>
            <person name="King R."/>
        </authorList>
    </citation>
    <scope>NUCLEOTIDE SEQUENCE</scope>
</reference>
<dbReference type="AlphaFoldDB" id="A0A9P0IXH5"/>
<dbReference type="GO" id="GO:0043495">
    <property type="term" value="F:protein-membrane adaptor activity"/>
    <property type="evidence" value="ECO:0007669"/>
    <property type="project" value="TreeGrafter"/>
</dbReference>
<keyword evidence="10" id="KW-1185">Reference proteome</keyword>
<feature type="transmembrane region" description="Helical" evidence="7">
    <location>
        <begin position="280"/>
        <end position="302"/>
    </location>
</feature>
<sequence>MTEDLSFTLRPSSGPFKSPKEIVQFYNDFDGWQEILPKTDNTYSPGSKYYKYEVSPGIPLIPNMSRLPLKSYDKTPLKLDFSEDEASHIFNSSHISLFIDYLILIICKLGNLVFILLLNLYFTEKKLFTSTTYKHYKVTNHNETETEIEETSITTQKKTVTLVKQVSHSVQIFIKSIISYFISISTLSEIYESVMEIGSNIINTTIRKLTNWVHLATISMVHYDLIIITTIRKIIYHYFGHTRINNLMISILISTLIIFLTVGVLNYMAALDIPVWQDSWTHFLLSPFISILNLITSICQVFSSTFHFVLDLIIVMFASTMVALKLFGQLFFNVFRNINTVVDSATQVHTIPVEQNQGFLAFDYNLLARKIIASEEFQHILINQLNISQSNLVKLHDQEFQHMLKNQLEKLNSENLNWINNQLNKQKITLNNVKNEIAGQEKETIHLMEKKILELQNIVSNLINSFEDYKSKPAILKTNTESASKEACSKNDWNSIVNYIEQYVNITMKSTLSVYDADKTGMVDYALESAGATVLGTRCTQTKPSTAALTMFGIPLWFISNGPRLAIQPGVNPGQCWAFIGAKGFLVLKLSKTIRVTGFTIEHLPKSLSEDGHIRSAPKDFSVWGLKHESDSNGEILGKYQFTVDGPSLQYFSAERTDNVYPIVELRIESNHGHDEYTCLYRIRVHGDLAVV</sequence>
<feature type="transmembrane region" description="Helical" evidence="7">
    <location>
        <begin position="101"/>
        <end position="122"/>
    </location>
</feature>
<evidence type="ECO:0000256" key="2">
    <source>
        <dbReference type="ARBA" id="ARBA00022692"/>
    </source>
</evidence>
<organism evidence="9 10">
    <name type="scientific">Aphis gossypii</name>
    <name type="common">Cotton aphid</name>
    <dbReference type="NCBI Taxonomy" id="80765"/>
    <lineage>
        <taxon>Eukaryota</taxon>
        <taxon>Metazoa</taxon>
        <taxon>Ecdysozoa</taxon>
        <taxon>Arthropoda</taxon>
        <taxon>Hexapoda</taxon>
        <taxon>Insecta</taxon>
        <taxon>Pterygota</taxon>
        <taxon>Neoptera</taxon>
        <taxon>Paraneoptera</taxon>
        <taxon>Hemiptera</taxon>
        <taxon>Sternorrhyncha</taxon>
        <taxon>Aphidomorpha</taxon>
        <taxon>Aphidoidea</taxon>
        <taxon>Aphididae</taxon>
        <taxon>Aphidini</taxon>
        <taxon>Aphis</taxon>
        <taxon>Aphis</taxon>
    </lineage>
</organism>
<protein>
    <recommendedName>
        <fullName evidence="8">SUN domain-containing protein</fullName>
    </recommendedName>
</protein>
<dbReference type="Proteomes" id="UP001154329">
    <property type="component" value="Chromosome 2"/>
</dbReference>
<feature type="domain" description="SUN" evidence="8">
    <location>
        <begin position="531"/>
        <end position="690"/>
    </location>
</feature>
<dbReference type="GO" id="GO:0034993">
    <property type="term" value="C:meiotic nuclear membrane microtubule tethering complex"/>
    <property type="evidence" value="ECO:0007669"/>
    <property type="project" value="TreeGrafter"/>
</dbReference>
<dbReference type="InterPro" id="IPR045119">
    <property type="entry name" value="SUN1-5"/>
</dbReference>
<dbReference type="PANTHER" id="PTHR12911">
    <property type="entry name" value="SAD1/UNC-84-LIKE PROTEIN-RELATED"/>
    <property type="match status" value="1"/>
</dbReference>
<evidence type="ECO:0000313" key="10">
    <source>
        <dbReference type="Proteomes" id="UP001154329"/>
    </source>
</evidence>
<evidence type="ECO:0000256" key="3">
    <source>
        <dbReference type="ARBA" id="ARBA00022989"/>
    </source>
</evidence>
<evidence type="ECO:0000256" key="1">
    <source>
        <dbReference type="ARBA" id="ARBA00004370"/>
    </source>
</evidence>
<accession>A0A9P0IXH5</accession>
<evidence type="ECO:0000256" key="6">
    <source>
        <dbReference type="SAM" id="Coils"/>
    </source>
</evidence>
<evidence type="ECO:0000256" key="7">
    <source>
        <dbReference type="SAM" id="Phobius"/>
    </source>
</evidence>
<keyword evidence="4 6" id="KW-0175">Coiled coil</keyword>
<keyword evidence="5 7" id="KW-0472">Membrane</keyword>
<dbReference type="InterPro" id="IPR012919">
    <property type="entry name" value="SUN_dom"/>
</dbReference>
<evidence type="ECO:0000256" key="5">
    <source>
        <dbReference type="ARBA" id="ARBA00023136"/>
    </source>
</evidence>
<dbReference type="Pfam" id="PF07738">
    <property type="entry name" value="Sad1_UNC"/>
    <property type="match status" value="1"/>
</dbReference>
<evidence type="ECO:0000313" key="9">
    <source>
        <dbReference type="EMBL" id="CAH1722611.1"/>
    </source>
</evidence>
<name>A0A9P0IXH5_APHGO</name>
<evidence type="ECO:0000259" key="8">
    <source>
        <dbReference type="PROSITE" id="PS51469"/>
    </source>
</evidence>
<keyword evidence="2 7" id="KW-0812">Transmembrane</keyword>
<proteinExistence type="predicted"/>
<feature type="coiled-coil region" evidence="6">
    <location>
        <begin position="416"/>
        <end position="443"/>
    </location>
</feature>
<comment type="subcellular location">
    <subcellularLocation>
        <location evidence="1">Membrane</location>
    </subcellularLocation>
</comment>
<dbReference type="EMBL" id="OU899035">
    <property type="protein sequence ID" value="CAH1722611.1"/>
    <property type="molecule type" value="Genomic_DNA"/>
</dbReference>
<evidence type="ECO:0000256" key="4">
    <source>
        <dbReference type="ARBA" id="ARBA00023054"/>
    </source>
</evidence>
<gene>
    <name evidence="9" type="ORF">APHIGO_LOCUS4857</name>
</gene>
<dbReference type="PANTHER" id="PTHR12911:SF8">
    <property type="entry name" value="KLAROID PROTEIN-RELATED"/>
    <property type="match status" value="1"/>
</dbReference>